<dbReference type="Pfam" id="PF00288">
    <property type="entry name" value="GHMP_kinases_N"/>
    <property type="match status" value="1"/>
</dbReference>
<comment type="catalytic activity">
    <reaction evidence="13 14">
        <text>shikimate + ATP = 3-phosphoshikimate + ADP + H(+)</text>
        <dbReference type="Rhea" id="RHEA:13121"/>
        <dbReference type="ChEBI" id="CHEBI:15378"/>
        <dbReference type="ChEBI" id="CHEBI:30616"/>
        <dbReference type="ChEBI" id="CHEBI:36208"/>
        <dbReference type="ChEBI" id="CHEBI:145989"/>
        <dbReference type="ChEBI" id="CHEBI:456216"/>
        <dbReference type="EC" id="2.7.1.71"/>
    </reaction>
</comment>
<evidence type="ECO:0000256" key="8">
    <source>
        <dbReference type="ARBA" id="ARBA00022679"/>
    </source>
</evidence>
<evidence type="ECO:0000256" key="3">
    <source>
        <dbReference type="ARBA" id="ARBA00010202"/>
    </source>
</evidence>
<sequence length="270" mass="28497">MVEAFAYGGGSVLNAIATWKGAAFAINLRVKAYAVKSDEMSYPNALAREVINEVSKVCELGNVRVWTESEIPAGGGLKSSSAAANAMTLALLKLCGLSPSPYMVLKMSVAASKRAGVTVTGAFDDASASLLGGLVVTDNRNMIILKRIMLKGLKAVVLPKGGRGMSFEEVSRRLKAFKKEFGKVFKMIEEDPFEAMTFNGLLVAAALNYSAKPIQKAIESGALASAVSGNGPSYVSLVEPDKVEDVLEALSEFGKPIVADLPTQPAYLPN</sequence>
<dbReference type="PANTHER" id="PTHR20861">
    <property type="entry name" value="HOMOSERINE/4-DIPHOSPHOCYTIDYL-2-C-METHYL-D-ERYTHRITOL KINASE"/>
    <property type="match status" value="1"/>
</dbReference>
<keyword evidence="18" id="KW-1185">Reference proteome</keyword>
<dbReference type="GO" id="GO:0005737">
    <property type="term" value="C:cytoplasm"/>
    <property type="evidence" value="ECO:0007669"/>
    <property type="project" value="UniProtKB-SubCell"/>
</dbReference>
<dbReference type="NCBIfam" id="TIGR01920">
    <property type="entry name" value="Shik_kin_archae"/>
    <property type="match status" value="1"/>
</dbReference>
<evidence type="ECO:0000256" key="6">
    <source>
        <dbReference type="ARBA" id="ARBA00022490"/>
    </source>
</evidence>
<dbReference type="Proteomes" id="UP001063698">
    <property type="component" value="Chromosome"/>
</dbReference>
<dbReference type="AlphaFoldDB" id="A0A977K8V0"/>
<dbReference type="KEGG" id="ipc:IPA_00445"/>
<evidence type="ECO:0000256" key="4">
    <source>
        <dbReference type="ARBA" id="ARBA00012154"/>
    </source>
</evidence>
<evidence type="ECO:0000313" key="17">
    <source>
        <dbReference type="EMBL" id="UXD21130.1"/>
    </source>
</evidence>
<evidence type="ECO:0000313" key="18">
    <source>
        <dbReference type="Proteomes" id="UP001063698"/>
    </source>
</evidence>
<evidence type="ECO:0000256" key="12">
    <source>
        <dbReference type="ARBA" id="ARBA00023141"/>
    </source>
</evidence>
<dbReference type="SUPFAM" id="SSF55060">
    <property type="entry name" value="GHMP Kinase, C-terminal domain"/>
    <property type="match status" value="1"/>
</dbReference>
<evidence type="ECO:0000259" key="15">
    <source>
        <dbReference type="Pfam" id="PF00288"/>
    </source>
</evidence>
<dbReference type="GO" id="GO:0009073">
    <property type="term" value="P:aromatic amino acid family biosynthetic process"/>
    <property type="evidence" value="ECO:0007669"/>
    <property type="project" value="UniProtKB-KW"/>
</dbReference>
<evidence type="ECO:0000256" key="10">
    <source>
        <dbReference type="ARBA" id="ARBA00022777"/>
    </source>
</evidence>
<evidence type="ECO:0000256" key="5">
    <source>
        <dbReference type="ARBA" id="ARBA00013853"/>
    </source>
</evidence>
<protein>
    <recommendedName>
        <fullName evidence="5 14">Shikimate kinase</fullName>
        <shortName evidence="14">SK</shortName>
        <ecNumber evidence="4 14">2.7.1.71</ecNumber>
    </recommendedName>
</protein>
<dbReference type="EC" id="2.7.1.71" evidence="4 14"/>
<dbReference type="InterPro" id="IPR010189">
    <property type="entry name" value="SK_arc"/>
</dbReference>
<evidence type="ECO:0000256" key="2">
    <source>
        <dbReference type="ARBA" id="ARBA00004842"/>
    </source>
</evidence>
<comment type="subcellular location">
    <subcellularLocation>
        <location evidence="1 14">Cytoplasm</location>
    </subcellularLocation>
</comment>
<dbReference type="InterPro" id="IPR020568">
    <property type="entry name" value="Ribosomal_Su5_D2-typ_SF"/>
</dbReference>
<keyword evidence="11 14" id="KW-0067">ATP-binding</keyword>
<dbReference type="GO" id="GO:0004765">
    <property type="term" value="F:shikimate kinase activity"/>
    <property type="evidence" value="ECO:0007669"/>
    <property type="project" value="UniProtKB-UniRule"/>
</dbReference>
<feature type="binding site" evidence="14">
    <location>
        <begin position="72"/>
        <end position="82"/>
    </location>
    <ligand>
        <name>ATP</name>
        <dbReference type="ChEBI" id="CHEBI:30616"/>
    </ligand>
</feature>
<evidence type="ECO:0000256" key="13">
    <source>
        <dbReference type="ARBA" id="ARBA00048567"/>
    </source>
</evidence>
<accession>A0A977K8V0</accession>
<proteinExistence type="inferred from homology"/>
<keyword evidence="7 14" id="KW-0028">Amino-acid biosynthesis</keyword>
<keyword evidence="12 14" id="KW-0057">Aromatic amino acid biosynthesis</keyword>
<organism evidence="17 18">
    <name type="scientific">Ignicoccus pacificus DSM 13166</name>
    <dbReference type="NCBI Taxonomy" id="940294"/>
    <lineage>
        <taxon>Archaea</taxon>
        <taxon>Thermoproteota</taxon>
        <taxon>Thermoprotei</taxon>
        <taxon>Desulfurococcales</taxon>
        <taxon>Desulfurococcaceae</taxon>
        <taxon>Ignicoccus</taxon>
    </lineage>
</organism>
<dbReference type="GO" id="GO:0009423">
    <property type="term" value="P:chorismate biosynthetic process"/>
    <property type="evidence" value="ECO:0007669"/>
    <property type="project" value="UniProtKB-UniRule"/>
</dbReference>
<dbReference type="InterPro" id="IPR006204">
    <property type="entry name" value="GHMP_kinase_N_dom"/>
</dbReference>
<dbReference type="SUPFAM" id="SSF54211">
    <property type="entry name" value="Ribosomal protein S5 domain 2-like"/>
    <property type="match status" value="1"/>
</dbReference>
<gene>
    <name evidence="14" type="primary">aroK</name>
    <name evidence="17" type="ORF">IPA_00445</name>
</gene>
<name>A0A977K8V0_9CREN</name>
<feature type="domain" description="GHMP kinase C-terminal" evidence="16">
    <location>
        <begin position="194"/>
        <end position="255"/>
    </location>
</feature>
<evidence type="ECO:0000256" key="7">
    <source>
        <dbReference type="ARBA" id="ARBA00022605"/>
    </source>
</evidence>
<evidence type="ECO:0000256" key="14">
    <source>
        <dbReference type="HAMAP-Rule" id="MF_00370"/>
    </source>
</evidence>
<dbReference type="GO" id="GO:0008652">
    <property type="term" value="P:amino acid biosynthetic process"/>
    <property type="evidence" value="ECO:0007669"/>
    <property type="project" value="UniProtKB-KW"/>
</dbReference>
<dbReference type="InterPro" id="IPR036554">
    <property type="entry name" value="GHMP_kinase_C_sf"/>
</dbReference>
<evidence type="ECO:0000256" key="1">
    <source>
        <dbReference type="ARBA" id="ARBA00004496"/>
    </source>
</evidence>
<keyword evidence="6 14" id="KW-0963">Cytoplasm</keyword>
<keyword evidence="10 14" id="KW-0418">Kinase</keyword>
<comment type="similarity">
    <text evidence="3 14">Belongs to the GHMP kinase family. Archaeal shikimate kinase subfamily.</text>
</comment>
<keyword evidence="9 14" id="KW-0547">Nucleotide-binding</keyword>
<evidence type="ECO:0000256" key="9">
    <source>
        <dbReference type="ARBA" id="ARBA00022741"/>
    </source>
</evidence>
<dbReference type="EMBL" id="CP006868">
    <property type="protein sequence ID" value="UXD21130.1"/>
    <property type="molecule type" value="Genomic_DNA"/>
</dbReference>
<dbReference type="InterPro" id="IPR014721">
    <property type="entry name" value="Ribsml_uS5_D2-typ_fold_subgr"/>
</dbReference>
<evidence type="ECO:0000256" key="11">
    <source>
        <dbReference type="ARBA" id="ARBA00022840"/>
    </source>
</evidence>
<reference evidence="17" key="1">
    <citation type="submission" date="2013-11" db="EMBL/GenBank/DDBJ databases">
        <title>Comparative genomics of Ignicoccus.</title>
        <authorList>
            <person name="Podar M."/>
        </authorList>
    </citation>
    <scope>NUCLEOTIDE SEQUENCE</scope>
    <source>
        <strain evidence="17">DSM 13166</strain>
    </source>
</reference>
<evidence type="ECO:0000259" key="16">
    <source>
        <dbReference type="Pfam" id="PF08544"/>
    </source>
</evidence>
<dbReference type="PANTHER" id="PTHR20861:SF3">
    <property type="entry name" value="SHIKIMATE KINASE"/>
    <property type="match status" value="1"/>
</dbReference>
<dbReference type="InterPro" id="IPR013750">
    <property type="entry name" value="GHMP_kinase_C_dom"/>
</dbReference>
<dbReference type="HAMAP" id="MF_00370">
    <property type="entry name" value="Shik_kinase_arch"/>
    <property type="match status" value="1"/>
</dbReference>
<dbReference type="Gene3D" id="3.30.230.10">
    <property type="match status" value="1"/>
</dbReference>
<feature type="domain" description="GHMP kinase N-terminal" evidence="15">
    <location>
        <begin position="48"/>
        <end position="133"/>
    </location>
</feature>
<dbReference type="GO" id="GO:0005524">
    <property type="term" value="F:ATP binding"/>
    <property type="evidence" value="ECO:0007669"/>
    <property type="project" value="UniProtKB-UniRule"/>
</dbReference>
<keyword evidence="8 14" id="KW-0808">Transferase</keyword>
<comment type="pathway">
    <text evidence="2 14">Metabolic intermediate biosynthesis; chorismate biosynthesis; chorismate from D-erythrose 4-phosphate and phosphoenolpyruvate: step 5/7.</text>
</comment>
<dbReference type="Pfam" id="PF08544">
    <property type="entry name" value="GHMP_kinases_C"/>
    <property type="match status" value="1"/>
</dbReference>
<dbReference type="PIRSF" id="PIRSF005758">
    <property type="entry name" value="Shikimt_kin_arch"/>
    <property type="match status" value="1"/>
</dbReference>